<evidence type="ECO:0000256" key="15">
    <source>
        <dbReference type="PROSITE-ProRule" id="PRU00176"/>
    </source>
</evidence>
<dbReference type="InterPro" id="IPR039171">
    <property type="entry name" value="Cwc2/Slt11"/>
</dbReference>
<dbReference type="PANTHER" id="PTHR14089:SF6">
    <property type="entry name" value="PRE-MRNA-SPLICING FACTOR RBM22"/>
    <property type="match status" value="1"/>
</dbReference>
<feature type="zinc finger region" description="C3H1-type" evidence="16">
    <location>
        <begin position="160"/>
        <end position="187"/>
    </location>
</feature>
<dbReference type="SMART" id="SM00360">
    <property type="entry name" value="RRM"/>
    <property type="match status" value="1"/>
</dbReference>
<evidence type="ECO:0000256" key="3">
    <source>
        <dbReference type="ARBA" id="ARBA00007781"/>
    </source>
</evidence>
<gene>
    <name evidence="20" type="ORF">BaRGS_00002459</name>
</gene>
<dbReference type="InterPro" id="IPR048995">
    <property type="entry name" value="STL11/RBM22-like_N"/>
</dbReference>
<dbReference type="InterPro" id="IPR036855">
    <property type="entry name" value="Znf_CCCH_sf"/>
</dbReference>
<evidence type="ECO:0000256" key="12">
    <source>
        <dbReference type="ARBA" id="ARBA00023187"/>
    </source>
</evidence>
<feature type="domain" description="C3H1-type" evidence="19">
    <location>
        <begin position="160"/>
        <end position="187"/>
    </location>
</feature>
<proteinExistence type="inferred from homology"/>
<dbReference type="GO" id="GO:0006397">
    <property type="term" value="P:mRNA processing"/>
    <property type="evidence" value="ECO:0007669"/>
    <property type="project" value="UniProtKB-KW"/>
</dbReference>
<dbReference type="FunFam" id="3.30.70.330:FF:000137">
    <property type="entry name" value="pre-mRNA-splicing factor RBM22"/>
    <property type="match status" value="1"/>
</dbReference>
<dbReference type="InterPro" id="IPR012677">
    <property type="entry name" value="Nucleotide-bd_a/b_plait_sf"/>
</dbReference>
<evidence type="ECO:0000313" key="21">
    <source>
        <dbReference type="Proteomes" id="UP001519460"/>
    </source>
</evidence>
<keyword evidence="6" id="KW-0507">mRNA processing</keyword>
<dbReference type="PANTHER" id="PTHR14089">
    <property type="entry name" value="PRE-MRNA-SPLICING FACTOR RBM22"/>
    <property type="match status" value="1"/>
</dbReference>
<keyword evidence="5" id="KW-0963">Cytoplasm</keyword>
<keyword evidence="11 15" id="KW-0694">RNA-binding</keyword>
<keyword evidence="10 16" id="KW-0862">Zinc</keyword>
<keyword evidence="9 16" id="KW-0863">Zinc-finger</keyword>
<dbReference type="GO" id="GO:0003723">
    <property type="term" value="F:RNA binding"/>
    <property type="evidence" value="ECO:0007669"/>
    <property type="project" value="UniProtKB-UniRule"/>
</dbReference>
<dbReference type="InterPro" id="IPR057674">
    <property type="entry name" value="Znf-CCCH_RBM22"/>
</dbReference>
<dbReference type="SUPFAM" id="SSF54928">
    <property type="entry name" value="RNA-binding domain, RBD"/>
    <property type="match status" value="1"/>
</dbReference>
<keyword evidence="21" id="KW-1185">Reference proteome</keyword>
<evidence type="ECO:0000256" key="14">
    <source>
        <dbReference type="ARBA" id="ARBA00030793"/>
    </source>
</evidence>
<organism evidence="20 21">
    <name type="scientific">Batillaria attramentaria</name>
    <dbReference type="NCBI Taxonomy" id="370345"/>
    <lineage>
        <taxon>Eukaryota</taxon>
        <taxon>Metazoa</taxon>
        <taxon>Spiralia</taxon>
        <taxon>Lophotrochozoa</taxon>
        <taxon>Mollusca</taxon>
        <taxon>Gastropoda</taxon>
        <taxon>Caenogastropoda</taxon>
        <taxon>Sorbeoconcha</taxon>
        <taxon>Cerithioidea</taxon>
        <taxon>Batillariidae</taxon>
        <taxon>Batillaria</taxon>
    </lineage>
</organism>
<dbReference type="GO" id="GO:0008380">
    <property type="term" value="P:RNA splicing"/>
    <property type="evidence" value="ECO:0007669"/>
    <property type="project" value="UniProtKB-KW"/>
</dbReference>
<dbReference type="Gene3D" id="4.10.1000.10">
    <property type="entry name" value="Zinc finger, CCCH-type"/>
    <property type="match status" value="1"/>
</dbReference>
<evidence type="ECO:0000256" key="5">
    <source>
        <dbReference type="ARBA" id="ARBA00022490"/>
    </source>
</evidence>
<protein>
    <recommendedName>
        <fullName evidence="4">Pre-mRNA-splicing factor RBM22</fullName>
    </recommendedName>
    <alternativeName>
        <fullName evidence="14">RNA-binding motif protein 22</fullName>
    </alternativeName>
</protein>
<evidence type="ECO:0000256" key="7">
    <source>
        <dbReference type="ARBA" id="ARBA00022723"/>
    </source>
</evidence>
<dbReference type="AlphaFoldDB" id="A0ABD0M3Y0"/>
<evidence type="ECO:0000256" key="10">
    <source>
        <dbReference type="ARBA" id="ARBA00022833"/>
    </source>
</evidence>
<dbReference type="PROSITE" id="PS50103">
    <property type="entry name" value="ZF_C3H1"/>
    <property type="match status" value="1"/>
</dbReference>
<feature type="domain" description="RRM" evidence="18">
    <location>
        <begin position="233"/>
        <end position="306"/>
    </location>
</feature>
<evidence type="ECO:0000259" key="19">
    <source>
        <dbReference type="PROSITE" id="PS50103"/>
    </source>
</evidence>
<name>A0ABD0M3Y0_9CAEN</name>
<evidence type="ECO:0000259" key="18">
    <source>
        <dbReference type="PROSITE" id="PS50102"/>
    </source>
</evidence>
<evidence type="ECO:0000256" key="9">
    <source>
        <dbReference type="ARBA" id="ARBA00022771"/>
    </source>
</evidence>
<evidence type="ECO:0000256" key="6">
    <source>
        <dbReference type="ARBA" id="ARBA00022664"/>
    </source>
</evidence>
<evidence type="ECO:0000256" key="4">
    <source>
        <dbReference type="ARBA" id="ARBA00020031"/>
    </source>
</evidence>
<comment type="caution">
    <text evidence="20">The sequence shown here is derived from an EMBL/GenBank/DDBJ whole genome shotgun (WGS) entry which is preliminary data.</text>
</comment>
<feature type="region of interest" description="Disordered" evidence="17">
    <location>
        <begin position="331"/>
        <end position="437"/>
    </location>
</feature>
<dbReference type="InterPro" id="IPR000504">
    <property type="entry name" value="RRM_dom"/>
</dbReference>
<dbReference type="GO" id="GO:0005737">
    <property type="term" value="C:cytoplasm"/>
    <property type="evidence" value="ECO:0007669"/>
    <property type="project" value="UniProtKB-SubCell"/>
</dbReference>
<evidence type="ECO:0000256" key="1">
    <source>
        <dbReference type="ARBA" id="ARBA00004123"/>
    </source>
</evidence>
<keyword evidence="13" id="KW-0539">Nucleus</keyword>
<comment type="similarity">
    <text evidence="3">Belongs to the SLT11 family.</text>
</comment>
<keyword evidence="12" id="KW-0508">mRNA splicing</keyword>
<evidence type="ECO:0000313" key="20">
    <source>
        <dbReference type="EMBL" id="KAK7506347.1"/>
    </source>
</evidence>
<dbReference type="InterPro" id="IPR000571">
    <property type="entry name" value="Znf_CCCH"/>
</dbReference>
<dbReference type="PROSITE" id="PS50102">
    <property type="entry name" value="RRM"/>
    <property type="match status" value="1"/>
</dbReference>
<dbReference type="EMBL" id="JACVVK020000007">
    <property type="protein sequence ID" value="KAK7506347.1"/>
    <property type="molecule type" value="Genomic_DNA"/>
</dbReference>
<evidence type="ECO:0000256" key="13">
    <source>
        <dbReference type="ARBA" id="ARBA00023242"/>
    </source>
</evidence>
<feature type="compositionally biased region" description="Pro residues" evidence="17">
    <location>
        <begin position="354"/>
        <end position="415"/>
    </location>
</feature>
<dbReference type="GO" id="GO:0008270">
    <property type="term" value="F:zinc ion binding"/>
    <property type="evidence" value="ECO:0007669"/>
    <property type="project" value="UniProtKB-KW"/>
</dbReference>
<dbReference type="Pfam" id="PF21369">
    <property type="entry name" value="STL11_N"/>
    <property type="match status" value="1"/>
</dbReference>
<keyword evidence="8" id="KW-0747">Spliceosome</keyword>
<dbReference type="Gene3D" id="3.30.70.330">
    <property type="match status" value="1"/>
</dbReference>
<evidence type="ECO:0000256" key="16">
    <source>
        <dbReference type="PROSITE-ProRule" id="PRU00723"/>
    </source>
</evidence>
<reference evidence="20 21" key="1">
    <citation type="journal article" date="2023" name="Sci. Data">
        <title>Genome assembly of the Korean intertidal mud-creeper Batillaria attramentaria.</title>
        <authorList>
            <person name="Patra A.K."/>
            <person name="Ho P.T."/>
            <person name="Jun S."/>
            <person name="Lee S.J."/>
            <person name="Kim Y."/>
            <person name="Won Y.J."/>
        </authorList>
    </citation>
    <scope>NUCLEOTIDE SEQUENCE [LARGE SCALE GENOMIC DNA]</scope>
    <source>
        <strain evidence="20">Wonlab-2016</strain>
    </source>
</reference>
<sequence>MATAKGANTYNRQNWEDSEFPILCQTCLGDNPYIRMTKEKYGKECKTCARPFTVFRWCPGARMRFKKTEVCQTCSKLRNVCQTCLLDLEYGLPVQVRDQALKVQDSMPKSDVNKEYYTQNMEREIANSDGISPVGALAGKAQAPSDMLLKLARTTPYYKRNRPHICSFWVKGECKRGEECPYRHEKPTDPDDPLADQNIKDRFYGINDPVAEKLLNRYNSMPKLEPPEDKTVTTLYVGNLGDKVGEKELRDHFYQFGEIRSVNIVSKQQCAFVQFTTRGAAETAAEKSFNKLIINGRRLNIKWGRSQGQQANPRKEHMEGDMSLEPVPGLPGALPLPPEELSNNYFNLSGGPPAGMPPLPPRGMLPRGPPPMGPPPPFGMPPRGPPPPGMRLPPPPPGVMPIRPPPGLPPRPPGPGIVHYPSQDPTRMGAVTSTSKS</sequence>
<keyword evidence="7 16" id="KW-0479">Metal-binding</keyword>
<dbReference type="GO" id="GO:0005681">
    <property type="term" value="C:spliceosomal complex"/>
    <property type="evidence" value="ECO:0007669"/>
    <property type="project" value="UniProtKB-KW"/>
</dbReference>
<comment type="subcellular location">
    <subcellularLocation>
        <location evidence="2">Cytoplasm</location>
    </subcellularLocation>
    <subcellularLocation>
        <location evidence="1">Nucleus</location>
    </subcellularLocation>
</comment>
<evidence type="ECO:0000256" key="11">
    <source>
        <dbReference type="ARBA" id="ARBA00022884"/>
    </source>
</evidence>
<accession>A0ABD0M3Y0</accession>
<dbReference type="Pfam" id="PF25584">
    <property type="entry name" value="zf-CCCH_RBM22"/>
    <property type="match status" value="1"/>
</dbReference>
<dbReference type="SUPFAM" id="SSF90229">
    <property type="entry name" value="CCCH zinc finger"/>
    <property type="match status" value="1"/>
</dbReference>
<dbReference type="Pfam" id="PF00076">
    <property type="entry name" value="RRM_1"/>
    <property type="match status" value="1"/>
</dbReference>
<dbReference type="SMART" id="SM00356">
    <property type="entry name" value="ZnF_C3H1"/>
    <property type="match status" value="1"/>
</dbReference>
<evidence type="ECO:0000256" key="17">
    <source>
        <dbReference type="SAM" id="MobiDB-lite"/>
    </source>
</evidence>
<evidence type="ECO:0000256" key="8">
    <source>
        <dbReference type="ARBA" id="ARBA00022728"/>
    </source>
</evidence>
<dbReference type="Proteomes" id="UP001519460">
    <property type="component" value="Unassembled WGS sequence"/>
</dbReference>
<dbReference type="InterPro" id="IPR035979">
    <property type="entry name" value="RBD_domain_sf"/>
</dbReference>
<dbReference type="FunFam" id="4.10.1000.10:FF:000006">
    <property type="entry name" value="Putative pre-mrna-splicing factor rbm22"/>
    <property type="match status" value="1"/>
</dbReference>
<dbReference type="CDD" id="cd12224">
    <property type="entry name" value="RRM_RBM22"/>
    <property type="match status" value="1"/>
</dbReference>
<evidence type="ECO:0000256" key="2">
    <source>
        <dbReference type="ARBA" id="ARBA00004496"/>
    </source>
</evidence>